<reference evidence="6 7" key="1">
    <citation type="journal article" date="2016" name="BMC Genomics">
        <title>Combined genomic and structural analyses of a cultured magnetotactic bacterium reveals its niche adaptation to a dynamic environment.</title>
        <authorList>
            <person name="Araujo A.C."/>
            <person name="Morillo V."/>
            <person name="Cypriano J."/>
            <person name="Teixeira L.C."/>
            <person name="Leao P."/>
            <person name="Lyra S."/>
            <person name="Almeida L.G."/>
            <person name="Bazylinski D.A."/>
            <person name="Vasconcellos A.T."/>
            <person name="Abreu F."/>
            <person name="Lins U."/>
        </authorList>
    </citation>
    <scope>NUCLEOTIDE SEQUENCE [LARGE SCALE GENOMIC DNA]</scope>
    <source>
        <strain evidence="6 7">IT-1</strain>
    </source>
</reference>
<gene>
    <name evidence="6" type="ORF">MAIT1_02280</name>
</gene>
<evidence type="ECO:0000313" key="7">
    <source>
        <dbReference type="Proteomes" id="UP000194003"/>
    </source>
</evidence>
<dbReference type="GO" id="GO:0052621">
    <property type="term" value="F:diguanylate cyclase activity"/>
    <property type="evidence" value="ECO:0007669"/>
    <property type="project" value="UniProtKB-EC"/>
</dbReference>
<dbReference type="PANTHER" id="PTHR45138">
    <property type="entry name" value="REGULATORY COMPONENTS OF SENSORY TRANSDUCTION SYSTEM"/>
    <property type="match status" value="1"/>
</dbReference>
<dbReference type="InterPro" id="IPR000014">
    <property type="entry name" value="PAS"/>
</dbReference>
<feature type="domain" description="GGDEF" evidence="5">
    <location>
        <begin position="309"/>
        <end position="437"/>
    </location>
</feature>
<dbReference type="Pfam" id="PF00990">
    <property type="entry name" value="GGDEF"/>
    <property type="match status" value="1"/>
</dbReference>
<dbReference type="OrthoDB" id="9812260at2"/>
<dbReference type="GO" id="GO:0000160">
    <property type="term" value="P:phosphorelay signal transduction system"/>
    <property type="evidence" value="ECO:0007669"/>
    <property type="project" value="InterPro"/>
</dbReference>
<dbReference type="PROSITE" id="PS50110">
    <property type="entry name" value="RESPONSE_REGULATORY"/>
    <property type="match status" value="1"/>
</dbReference>
<dbReference type="Proteomes" id="UP000194003">
    <property type="component" value="Unassembled WGS sequence"/>
</dbReference>
<dbReference type="EC" id="2.7.7.65" evidence="1"/>
<dbReference type="InterPro" id="IPR001789">
    <property type="entry name" value="Sig_transdc_resp-reg_receiver"/>
</dbReference>
<dbReference type="SMART" id="SM00267">
    <property type="entry name" value="GGDEF"/>
    <property type="match status" value="1"/>
</dbReference>
<dbReference type="CDD" id="cd01949">
    <property type="entry name" value="GGDEF"/>
    <property type="match status" value="1"/>
</dbReference>
<dbReference type="CDD" id="cd17536">
    <property type="entry name" value="REC_YesN-like"/>
    <property type="match status" value="1"/>
</dbReference>
<dbReference type="InterPro" id="IPR029787">
    <property type="entry name" value="Nucleotide_cyclase"/>
</dbReference>
<protein>
    <recommendedName>
        <fullName evidence="1">diguanylate cyclase</fullName>
        <ecNumber evidence="1">2.7.7.65</ecNumber>
    </recommendedName>
</protein>
<dbReference type="InterPro" id="IPR000160">
    <property type="entry name" value="GGDEF_dom"/>
</dbReference>
<proteinExistence type="predicted"/>
<dbReference type="PANTHER" id="PTHR45138:SF9">
    <property type="entry name" value="DIGUANYLATE CYCLASE DGCM-RELATED"/>
    <property type="match status" value="1"/>
</dbReference>
<accession>A0A1Y2K2C7</accession>
<name>A0A1Y2K2C7_9PROT</name>
<evidence type="ECO:0000256" key="3">
    <source>
        <dbReference type="PROSITE-ProRule" id="PRU00169"/>
    </source>
</evidence>
<sequence>MEQTKTLSTQEFLKSLTILYVEDNEEIRLQLSLFLKRRVGELITAANGQEGLTLFASRQPDMVITDILMPVMDGLAMARAIREQNDDVPIIVTTAYNDDEYFMRSIELSIDRYVLKPTDPHQLITALEKCARLLWRQREQAEANRYLRFVLDIQPNLLMVVNDQRIEYLNRAFLDYLGIESVKQFHDRLEDLQLKVSLDGADYEPINQNNWISRLLKEQEKPPIVYLKRNCPHGAGDHEGEVRPFAVTVNAAPESGKYILTLSDITFIENQMRNLEEIAYTDALTGACNRARLEGVMHAEMHRAMRHRSPLSIVMFDIDHFKKVNDTYGHNAGDDVLKKLIELVKNNLRASDTVARWGGEEFVLITPESGSEDARLLAEKLRKLIEQTEMPQAGGITCSFGVAQYRAHDSIRMLVERADQALYEAKSKGRNQVCVDS</sequence>
<evidence type="ECO:0000259" key="5">
    <source>
        <dbReference type="PROSITE" id="PS50887"/>
    </source>
</evidence>
<dbReference type="SMART" id="SM00448">
    <property type="entry name" value="REC"/>
    <property type="match status" value="1"/>
</dbReference>
<comment type="catalytic activity">
    <reaction evidence="2">
        <text>2 GTP = 3',3'-c-di-GMP + 2 diphosphate</text>
        <dbReference type="Rhea" id="RHEA:24898"/>
        <dbReference type="ChEBI" id="CHEBI:33019"/>
        <dbReference type="ChEBI" id="CHEBI:37565"/>
        <dbReference type="ChEBI" id="CHEBI:58805"/>
        <dbReference type="EC" id="2.7.7.65"/>
    </reaction>
</comment>
<organism evidence="6 7">
    <name type="scientific">Magnetofaba australis IT-1</name>
    <dbReference type="NCBI Taxonomy" id="1434232"/>
    <lineage>
        <taxon>Bacteria</taxon>
        <taxon>Pseudomonadati</taxon>
        <taxon>Pseudomonadota</taxon>
        <taxon>Magnetococcia</taxon>
        <taxon>Magnetococcales</taxon>
        <taxon>Magnetococcaceae</taxon>
        <taxon>Magnetofaba</taxon>
    </lineage>
</organism>
<dbReference type="SUPFAM" id="SSF55073">
    <property type="entry name" value="Nucleotide cyclase"/>
    <property type="match status" value="1"/>
</dbReference>
<feature type="modified residue" description="4-aspartylphosphate" evidence="3">
    <location>
        <position position="66"/>
    </location>
</feature>
<dbReference type="InterPro" id="IPR050469">
    <property type="entry name" value="Diguanylate_Cyclase"/>
</dbReference>
<evidence type="ECO:0000259" key="4">
    <source>
        <dbReference type="PROSITE" id="PS50110"/>
    </source>
</evidence>
<dbReference type="InterPro" id="IPR011006">
    <property type="entry name" value="CheY-like_superfamily"/>
</dbReference>
<dbReference type="Gene3D" id="3.40.50.2300">
    <property type="match status" value="1"/>
</dbReference>
<evidence type="ECO:0000256" key="1">
    <source>
        <dbReference type="ARBA" id="ARBA00012528"/>
    </source>
</evidence>
<dbReference type="InterPro" id="IPR043128">
    <property type="entry name" value="Rev_trsase/Diguanyl_cyclase"/>
</dbReference>
<evidence type="ECO:0000256" key="2">
    <source>
        <dbReference type="ARBA" id="ARBA00034247"/>
    </source>
</evidence>
<dbReference type="AlphaFoldDB" id="A0A1Y2K2C7"/>
<dbReference type="NCBIfam" id="TIGR00254">
    <property type="entry name" value="GGDEF"/>
    <property type="match status" value="1"/>
</dbReference>
<dbReference type="EMBL" id="LVJN01000020">
    <property type="protein sequence ID" value="OSM02178.1"/>
    <property type="molecule type" value="Genomic_DNA"/>
</dbReference>
<dbReference type="FunFam" id="3.30.70.270:FF:000001">
    <property type="entry name" value="Diguanylate cyclase domain protein"/>
    <property type="match status" value="1"/>
</dbReference>
<dbReference type="PROSITE" id="PS50887">
    <property type="entry name" value="GGDEF"/>
    <property type="match status" value="1"/>
</dbReference>
<dbReference type="SUPFAM" id="SSF52172">
    <property type="entry name" value="CheY-like"/>
    <property type="match status" value="1"/>
</dbReference>
<feature type="domain" description="Response regulatory" evidence="4">
    <location>
        <begin position="17"/>
        <end position="131"/>
    </location>
</feature>
<dbReference type="Pfam" id="PF00072">
    <property type="entry name" value="Response_reg"/>
    <property type="match status" value="1"/>
</dbReference>
<dbReference type="RefSeq" id="WP_085444667.1">
    <property type="nucleotide sequence ID" value="NZ_LVJN01000020.1"/>
</dbReference>
<keyword evidence="3" id="KW-0597">Phosphoprotein</keyword>
<keyword evidence="7" id="KW-1185">Reference proteome</keyword>
<comment type="caution">
    <text evidence="6">The sequence shown here is derived from an EMBL/GenBank/DDBJ whole genome shotgun (WGS) entry which is preliminary data.</text>
</comment>
<dbReference type="Gene3D" id="3.30.70.270">
    <property type="match status" value="1"/>
</dbReference>
<dbReference type="STRING" id="1434232.MAIT1_02280"/>
<dbReference type="Pfam" id="PF13188">
    <property type="entry name" value="PAS_8"/>
    <property type="match status" value="1"/>
</dbReference>
<evidence type="ECO:0000313" key="6">
    <source>
        <dbReference type="EMBL" id="OSM02178.1"/>
    </source>
</evidence>